<evidence type="ECO:0000256" key="5">
    <source>
        <dbReference type="ARBA" id="ARBA00022741"/>
    </source>
</evidence>
<dbReference type="GO" id="GO:0005524">
    <property type="term" value="F:ATP binding"/>
    <property type="evidence" value="ECO:0007669"/>
    <property type="project" value="UniProtKB-KW"/>
</dbReference>
<evidence type="ECO:0000256" key="8">
    <source>
        <dbReference type="PROSITE-ProRule" id="PRU01330"/>
    </source>
</evidence>
<dbReference type="GO" id="GO:0006598">
    <property type="term" value="P:polyamine catabolic process"/>
    <property type="evidence" value="ECO:0007669"/>
    <property type="project" value="TreeGrafter"/>
</dbReference>
<evidence type="ECO:0000256" key="2">
    <source>
        <dbReference type="ARBA" id="ARBA00003117"/>
    </source>
</evidence>
<evidence type="ECO:0000259" key="11">
    <source>
        <dbReference type="PROSITE" id="PS51987"/>
    </source>
</evidence>
<dbReference type="PANTHER" id="PTHR43785">
    <property type="entry name" value="GAMMA-GLUTAMYLPUTRESCINE SYNTHETASE"/>
    <property type="match status" value="1"/>
</dbReference>
<reference evidence="12 13" key="1">
    <citation type="submission" date="2020-08" db="EMBL/GenBank/DDBJ databases">
        <title>Genomic Encyclopedia of Type Strains, Phase III (KMG-III): the genomes of soil and plant-associated and newly described type strains.</title>
        <authorList>
            <person name="Whitman W."/>
        </authorList>
    </citation>
    <scope>NUCLEOTIDE SEQUENCE [LARGE SCALE GENOMIC DNA]</scope>
    <source>
        <strain evidence="12 13">CECT 8803</strain>
    </source>
</reference>
<keyword evidence="7" id="KW-0535">Nitrogen fixation</keyword>
<dbReference type="Pfam" id="PF00120">
    <property type="entry name" value="Gln-synt_C"/>
    <property type="match status" value="1"/>
</dbReference>
<evidence type="ECO:0000256" key="4">
    <source>
        <dbReference type="ARBA" id="ARBA00022598"/>
    </source>
</evidence>
<dbReference type="EMBL" id="JACHXA010000003">
    <property type="protein sequence ID" value="MBB3064901.1"/>
    <property type="molecule type" value="Genomic_DNA"/>
</dbReference>
<dbReference type="GO" id="GO:0004356">
    <property type="term" value="F:glutamine synthetase activity"/>
    <property type="evidence" value="ECO:0007669"/>
    <property type="project" value="UniProtKB-EC"/>
</dbReference>
<comment type="similarity">
    <text evidence="3 8 9">Belongs to the glutamine synthetase family.</text>
</comment>
<organism evidence="12 13">
    <name type="scientific">Limibacillus halophilus</name>
    <dbReference type="NCBI Taxonomy" id="1579333"/>
    <lineage>
        <taxon>Bacteria</taxon>
        <taxon>Pseudomonadati</taxon>
        <taxon>Pseudomonadota</taxon>
        <taxon>Alphaproteobacteria</taxon>
        <taxon>Rhodospirillales</taxon>
        <taxon>Rhodovibrionaceae</taxon>
        <taxon>Limibacillus</taxon>
    </lineage>
</organism>
<gene>
    <name evidence="12" type="ORF">FHR98_001180</name>
</gene>
<dbReference type="AlphaFoldDB" id="A0A839SQ16"/>
<dbReference type="RefSeq" id="WP_183415728.1">
    <property type="nucleotide sequence ID" value="NZ_JACHXA010000003.1"/>
</dbReference>
<dbReference type="SMART" id="SM01230">
    <property type="entry name" value="Gln-synt_C"/>
    <property type="match status" value="1"/>
</dbReference>
<comment type="caution">
    <text evidence="12">The sequence shown here is derived from an EMBL/GenBank/DDBJ whole genome shotgun (WGS) entry which is preliminary data.</text>
</comment>
<dbReference type="InterPro" id="IPR008147">
    <property type="entry name" value="Gln_synt_N"/>
</dbReference>
<keyword evidence="6" id="KW-0067">ATP-binding</keyword>
<dbReference type="PROSITE" id="PS51987">
    <property type="entry name" value="GS_CATALYTIC"/>
    <property type="match status" value="1"/>
</dbReference>
<evidence type="ECO:0000256" key="6">
    <source>
        <dbReference type="ARBA" id="ARBA00022840"/>
    </source>
</evidence>
<feature type="domain" description="GS beta-grasp" evidence="10">
    <location>
        <begin position="17"/>
        <end position="112"/>
    </location>
</feature>
<dbReference type="FunFam" id="3.30.590.10:FF:000005">
    <property type="entry name" value="Probable glutamine synthetase"/>
    <property type="match status" value="1"/>
</dbReference>
<dbReference type="SUPFAM" id="SSF55931">
    <property type="entry name" value="Glutamine synthetase/guanido kinase"/>
    <property type="match status" value="1"/>
</dbReference>
<feature type="domain" description="GS catalytic" evidence="11">
    <location>
        <begin position="120"/>
        <end position="454"/>
    </location>
</feature>
<dbReference type="Gene3D" id="3.10.20.70">
    <property type="entry name" value="Glutamine synthetase, N-terminal domain"/>
    <property type="match status" value="1"/>
</dbReference>
<comment type="cofactor">
    <cofactor evidence="1">
        <name>Mg(2+)</name>
        <dbReference type="ChEBI" id="CHEBI:18420"/>
    </cofactor>
</comment>
<dbReference type="PROSITE" id="PS51986">
    <property type="entry name" value="GS_BETA_GRASP"/>
    <property type="match status" value="1"/>
</dbReference>
<dbReference type="PANTHER" id="PTHR43785:SF3">
    <property type="entry name" value="GS CATALYTIC DOMAIN-CONTAINING PROTEIN"/>
    <property type="match status" value="1"/>
</dbReference>
<evidence type="ECO:0000313" key="13">
    <source>
        <dbReference type="Proteomes" id="UP000581135"/>
    </source>
</evidence>
<protein>
    <submittedName>
        <fullName evidence="12">Glutamine synthetase</fullName>
        <ecNumber evidence="12">6.3.1.2</ecNumber>
    </submittedName>
</protein>
<dbReference type="GO" id="GO:0006542">
    <property type="term" value="P:glutamine biosynthetic process"/>
    <property type="evidence" value="ECO:0007669"/>
    <property type="project" value="InterPro"/>
</dbReference>
<comment type="function">
    <text evidence="2">Catalyzes the ATP-dependent biosynthesis of glutamine from glutamate and ammonia.</text>
</comment>
<sequence>MSSESGVAAVKRFIEEHHIEEVECLVPDMAGIARGKILPAQKFLRGMTENGLRIPESVFIQTVTGDYPDSDGVTDPGSSDVYLRPDPGTIRVVPWYDDPTAQIIADAYYLDDETPVEIASRQVLSRVLRLYEARGWRPVVAPELEFYLVEVNTDPDYPLLPPIGRSGRRETSRQAYGVDAVNEFDPLFEEVYDFCEAQGIDIDTLTHEAGAAQMEMNFNHGDPLELADQTFLFKRTVREAAHRHKVYATFMAKPMADEPGSSMHIHQSVVDAKTGKNLFGKKDNSNSDLFLSYIAGLQRYLPAVMALLAPNVNSYRRLRPGADAPINTHWSHDNRTVGLRVPVSTPAARRIENRVAGADANPYLAIAASLACGYLGMTEELEPTRPIEGSAYRLAHTLPRTLYDAVSKMTGSRPIKDVLGEDFVTVVSAVRAEELDAYQRVISSWEREHLLLNV</sequence>
<name>A0A839SQ16_9PROT</name>
<evidence type="ECO:0000256" key="9">
    <source>
        <dbReference type="RuleBase" id="RU000384"/>
    </source>
</evidence>
<evidence type="ECO:0000313" key="12">
    <source>
        <dbReference type="EMBL" id="MBB3064901.1"/>
    </source>
</evidence>
<keyword evidence="5" id="KW-0547">Nucleotide-binding</keyword>
<keyword evidence="4 12" id="KW-0436">Ligase</keyword>
<dbReference type="SUPFAM" id="SSF54368">
    <property type="entry name" value="Glutamine synthetase, N-terminal domain"/>
    <property type="match status" value="1"/>
</dbReference>
<accession>A0A839SQ16</accession>
<dbReference type="InterPro" id="IPR008146">
    <property type="entry name" value="Gln_synth_cat_dom"/>
</dbReference>
<keyword evidence="13" id="KW-1185">Reference proteome</keyword>
<dbReference type="InterPro" id="IPR014746">
    <property type="entry name" value="Gln_synth/guanido_kin_cat_dom"/>
</dbReference>
<dbReference type="InterPro" id="IPR036651">
    <property type="entry name" value="Gln_synt_N_sf"/>
</dbReference>
<dbReference type="Proteomes" id="UP000581135">
    <property type="component" value="Unassembled WGS sequence"/>
</dbReference>
<dbReference type="EC" id="6.3.1.2" evidence="12"/>
<proteinExistence type="inferred from homology"/>
<evidence type="ECO:0000256" key="7">
    <source>
        <dbReference type="ARBA" id="ARBA00023231"/>
    </source>
</evidence>
<dbReference type="Gene3D" id="3.30.590.10">
    <property type="entry name" value="Glutamine synthetase/guanido kinase, catalytic domain"/>
    <property type="match status" value="1"/>
</dbReference>
<evidence type="ECO:0000256" key="1">
    <source>
        <dbReference type="ARBA" id="ARBA00001946"/>
    </source>
</evidence>
<evidence type="ECO:0000256" key="3">
    <source>
        <dbReference type="ARBA" id="ARBA00009897"/>
    </source>
</evidence>
<evidence type="ECO:0000259" key="10">
    <source>
        <dbReference type="PROSITE" id="PS51986"/>
    </source>
</evidence>